<dbReference type="EMBL" id="JBHMCE010000012">
    <property type="protein sequence ID" value="MFB9531775.1"/>
    <property type="molecule type" value="Genomic_DNA"/>
</dbReference>
<evidence type="ECO:0000256" key="4">
    <source>
        <dbReference type="ARBA" id="ARBA00022801"/>
    </source>
</evidence>
<evidence type="ECO:0000256" key="5">
    <source>
        <dbReference type="ARBA" id="ARBA00022963"/>
    </source>
</evidence>
<feature type="signal peptide" evidence="7">
    <location>
        <begin position="1"/>
        <end position="17"/>
    </location>
</feature>
<dbReference type="InterPro" id="IPR051406">
    <property type="entry name" value="PLD_domain"/>
</dbReference>
<feature type="domain" description="Phospholipase D-like" evidence="8">
    <location>
        <begin position="235"/>
        <end position="375"/>
    </location>
</feature>
<gene>
    <name evidence="9" type="ORF">ACFFRN_34680</name>
</gene>
<accession>A0ABV5Q8H0</accession>
<keyword evidence="4" id="KW-0378">Hydrolase</keyword>
<dbReference type="InterPro" id="IPR025202">
    <property type="entry name" value="PLD-like_dom"/>
</dbReference>
<dbReference type="PANTHER" id="PTHR43856:SF1">
    <property type="entry name" value="MITOCHONDRIAL CARDIOLIPIN HYDROLASE"/>
    <property type="match status" value="1"/>
</dbReference>
<evidence type="ECO:0000256" key="2">
    <source>
        <dbReference type="ARBA" id="ARBA00008664"/>
    </source>
</evidence>
<evidence type="ECO:0000256" key="6">
    <source>
        <dbReference type="ARBA" id="ARBA00023098"/>
    </source>
</evidence>
<evidence type="ECO:0000259" key="8">
    <source>
        <dbReference type="Pfam" id="PF13091"/>
    </source>
</evidence>
<feature type="chain" id="PRO_5046790576" description="phospholipase D" evidence="7">
    <location>
        <begin position="18"/>
        <end position="784"/>
    </location>
</feature>
<comment type="caution">
    <text evidence="9">The sequence shown here is derived from an EMBL/GenBank/DDBJ whole genome shotgun (WGS) entry which is preliminary data.</text>
</comment>
<dbReference type="Gene3D" id="3.30.870.10">
    <property type="entry name" value="Endonuclease Chain A"/>
    <property type="match status" value="2"/>
</dbReference>
<name>A0ABV5Q8H0_9ACTN</name>
<keyword evidence="7" id="KW-0732">Signal</keyword>
<comment type="similarity">
    <text evidence="2">Belongs to the phospholipase D family.</text>
</comment>
<evidence type="ECO:0000313" key="10">
    <source>
        <dbReference type="Proteomes" id="UP001589646"/>
    </source>
</evidence>
<evidence type="ECO:0000256" key="1">
    <source>
        <dbReference type="ARBA" id="ARBA00000798"/>
    </source>
</evidence>
<dbReference type="EC" id="3.1.4.4" evidence="3"/>
<feature type="domain" description="Phospholipase D-like" evidence="8">
    <location>
        <begin position="49"/>
        <end position="180"/>
    </location>
</feature>
<dbReference type="PANTHER" id="PTHR43856">
    <property type="entry name" value="CARDIOLIPIN HYDROLASE"/>
    <property type="match status" value="1"/>
</dbReference>
<organism evidence="9 10">
    <name type="scientific">Nonomuraea roseola</name>
    <dbReference type="NCBI Taxonomy" id="46179"/>
    <lineage>
        <taxon>Bacteria</taxon>
        <taxon>Bacillati</taxon>
        <taxon>Actinomycetota</taxon>
        <taxon>Actinomycetes</taxon>
        <taxon>Streptosporangiales</taxon>
        <taxon>Streptosporangiaceae</taxon>
        <taxon>Nonomuraea</taxon>
    </lineage>
</organism>
<dbReference type="RefSeq" id="WP_346130738.1">
    <property type="nucleotide sequence ID" value="NZ_BAAAXC010000015.1"/>
</dbReference>
<evidence type="ECO:0000313" key="9">
    <source>
        <dbReference type="EMBL" id="MFB9531775.1"/>
    </source>
</evidence>
<protein>
    <recommendedName>
        <fullName evidence="3">phospholipase D</fullName>
        <ecNumber evidence="3">3.1.4.4</ecNumber>
    </recommendedName>
</protein>
<sequence>MSVLLTLLASLVPGAAADPPQLSAYFSNPSITGATDASLQTKLEELIDLAAPGSTLRAATYQVELPSFTDKLVAASQRGADVRVVVEGDGRSAEVDRLANALPGRVTLCDKGCNNGDDPANQDVMHHKFFVFSRLTDGRTEVVAQSSKNVSPDHGLHQNMIISSDDVQLANGYRAAFETLKGRAPYSWSAPFTSADGKVTVWMQPRNTAYDAEVYKNSDLVAAMIDDVICAGGGRIRIAHSQFAKDRQPVIDALTAKKKDGCAIEIIVQEGNATVDVGKLLAPAGIVIHTMRPGGCHYPAPADDPAIKPCGLDGIHSKIMLVEGGSAAAGGAFRRYVYTGSHNLNYGSLSRANDSFVRIENPDVYAAYDADFTHMMDEVIKLVPSSYPQAAVSMVADGPTHQRGVRAATARNGYSAAVWEEGGSSSSATGTEVWARIYDHGRPQAAVRVSRAGAACSTGWNHVQPSVGVDDDGDAYIAWAEDGDCRGEHNIAVRRLARDGTLSATVWANSGTWSGDQVRPRIAVGGTGAFTVVWEDGGTVRAAGYSSQLARVFGPSAVSAGDRPDVAMDGAGNATVVWQQAPDVYGKRLSSSGATVAGPTKINTNAATQHLAPAVASTSDGRSVVTWSDNLDEIWRIRIRGFTPTLGQRFSERAAAYGLYGKGATGGDKDDYEYPPLCYESSCAVQGSPSIATGDDGRFVVGWNETDRWNAARNHEVYARGFDALGNTTGAFPPIRMNPNTFGMQYGSALTADSSGFTYFYVEEFDNNGYSDIVARTGFTNTSL</sequence>
<proteinExistence type="inferred from homology"/>
<dbReference type="Proteomes" id="UP001589646">
    <property type="component" value="Unassembled WGS sequence"/>
</dbReference>
<keyword evidence="10" id="KW-1185">Reference proteome</keyword>
<comment type="catalytic activity">
    <reaction evidence="1">
        <text>a 1,2-diacyl-sn-glycero-3-phosphocholine + H2O = a 1,2-diacyl-sn-glycero-3-phosphate + choline + H(+)</text>
        <dbReference type="Rhea" id="RHEA:14445"/>
        <dbReference type="ChEBI" id="CHEBI:15354"/>
        <dbReference type="ChEBI" id="CHEBI:15377"/>
        <dbReference type="ChEBI" id="CHEBI:15378"/>
        <dbReference type="ChEBI" id="CHEBI:57643"/>
        <dbReference type="ChEBI" id="CHEBI:58608"/>
        <dbReference type="EC" id="3.1.4.4"/>
    </reaction>
</comment>
<keyword evidence="6" id="KW-0443">Lipid metabolism</keyword>
<evidence type="ECO:0000256" key="7">
    <source>
        <dbReference type="SAM" id="SignalP"/>
    </source>
</evidence>
<reference evidence="9 10" key="1">
    <citation type="submission" date="2024-09" db="EMBL/GenBank/DDBJ databases">
        <authorList>
            <person name="Sun Q."/>
            <person name="Mori K."/>
        </authorList>
    </citation>
    <scope>NUCLEOTIDE SEQUENCE [LARGE SCALE GENOMIC DNA]</scope>
    <source>
        <strain evidence="9 10">JCM 3323</strain>
    </source>
</reference>
<dbReference type="Pfam" id="PF13091">
    <property type="entry name" value="PLDc_2"/>
    <property type="match status" value="2"/>
</dbReference>
<dbReference type="SUPFAM" id="SSF56024">
    <property type="entry name" value="Phospholipase D/nuclease"/>
    <property type="match status" value="2"/>
</dbReference>
<evidence type="ECO:0000256" key="3">
    <source>
        <dbReference type="ARBA" id="ARBA00012027"/>
    </source>
</evidence>
<keyword evidence="5" id="KW-0442">Lipid degradation</keyword>